<keyword evidence="4" id="KW-1185">Reference proteome</keyword>
<dbReference type="PANTHER" id="PTHR12835:SF5">
    <property type="entry name" value="BIOTIN--PROTEIN LIGASE"/>
    <property type="match status" value="1"/>
</dbReference>
<proteinExistence type="predicted"/>
<dbReference type="GO" id="GO:0005737">
    <property type="term" value="C:cytoplasm"/>
    <property type="evidence" value="ECO:0007669"/>
    <property type="project" value="TreeGrafter"/>
</dbReference>
<sequence length="254" mass="28847">MNSLKKQEYLKILLNKFQLEINWWESIDSTNLYAKQKLATKGYSGPVLYGSDEQTSGYGKQSRHFISQKGGIYLSLVIEVPQLNWQNQGLLTTGIAWQLQLAIKEIFHLEPQFKWVNDLLFKGKKIAGILVEVPQPQVAVIGIGCNLYQNHLHNELKTAGNLLTKMPSEKQICQFIAQITENLLEFIPQFDQVNFLPDYKKKLALMNHDVVLTMGKQRILGKVTDITQQANLVLKTVAGLKSFNAGEVTKVRNF</sequence>
<accession>A0A0F4LFD5</accession>
<dbReference type="InterPro" id="IPR004143">
    <property type="entry name" value="BPL_LPL_catalytic"/>
</dbReference>
<name>A0A0F4LFD5_9LACO</name>
<dbReference type="PATRIC" id="fig|1218506.3.peg.1611"/>
<dbReference type="GO" id="GO:0009249">
    <property type="term" value="P:protein lipoylation"/>
    <property type="evidence" value="ECO:0007669"/>
    <property type="project" value="UniProtKB-ARBA"/>
</dbReference>
<evidence type="ECO:0000256" key="1">
    <source>
        <dbReference type="ARBA" id="ARBA00022598"/>
    </source>
</evidence>
<feature type="domain" description="BPL/LPL catalytic" evidence="2">
    <location>
        <begin position="25"/>
        <end position="145"/>
    </location>
</feature>
<organism evidence="3 4">
    <name type="scientific">Lactobacillus kimbladii</name>
    <dbReference type="NCBI Taxonomy" id="1218506"/>
    <lineage>
        <taxon>Bacteria</taxon>
        <taxon>Bacillati</taxon>
        <taxon>Bacillota</taxon>
        <taxon>Bacilli</taxon>
        <taxon>Lactobacillales</taxon>
        <taxon>Lactobacillaceae</taxon>
        <taxon>Lactobacillus</taxon>
    </lineage>
</organism>
<dbReference type="GO" id="GO:0004077">
    <property type="term" value="F:biotin--[biotin carboxyl-carrier protein] ligase activity"/>
    <property type="evidence" value="ECO:0007669"/>
    <property type="project" value="InterPro"/>
</dbReference>
<dbReference type="GO" id="GO:0016740">
    <property type="term" value="F:transferase activity"/>
    <property type="evidence" value="ECO:0007669"/>
    <property type="project" value="UniProtKB-ARBA"/>
</dbReference>
<protein>
    <submittedName>
        <fullName evidence="3">Biotin ligase</fullName>
    </submittedName>
</protein>
<dbReference type="EMBL" id="JXLH01000019">
    <property type="protein sequence ID" value="KJY57330.1"/>
    <property type="molecule type" value="Genomic_DNA"/>
</dbReference>
<dbReference type="RefSeq" id="WP_046332528.1">
    <property type="nucleotide sequence ID" value="NZ_JBHTBO010000001.1"/>
</dbReference>
<dbReference type="InterPro" id="IPR045864">
    <property type="entry name" value="aa-tRNA-synth_II/BPL/LPL"/>
</dbReference>
<dbReference type="PANTHER" id="PTHR12835">
    <property type="entry name" value="BIOTIN PROTEIN LIGASE"/>
    <property type="match status" value="1"/>
</dbReference>
<keyword evidence="1 3" id="KW-0436">Ligase</keyword>
<dbReference type="OrthoDB" id="9807064at2"/>
<dbReference type="CDD" id="cd16442">
    <property type="entry name" value="BPL"/>
    <property type="match status" value="1"/>
</dbReference>
<comment type="caution">
    <text evidence="3">The sequence shown here is derived from an EMBL/GenBank/DDBJ whole genome shotgun (WGS) entry which is preliminary data.</text>
</comment>
<dbReference type="Pfam" id="PF03099">
    <property type="entry name" value="BPL_LplA_LipB"/>
    <property type="match status" value="1"/>
</dbReference>
<dbReference type="AlphaFoldDB" id="A0A0F4LFD5"/>
<dbReference type="NCBIfam" id="TIGR00121">
    <property type="entry name" value="birA_ligase"/>
    <property type="match status" value="1"/>
</dbReference>
<dbReference type="Gene3D" id="3.30.930.10">
    <property type="entry name" value="Bira Bifunctional Protein, Domain 2"/>
    <property type="match status" value="1"/>
</dbReference>
<dbReference type="HOGENOM" id="CLU_051096_3_2_9"/>
<dbReference type="Proteomes" id="UP000033612">
    <property type="component" value="Unassembled WGS sequence"/>
</dbReference>
<reference evidence="3 4" key="1">
    <citation type="submission" date="2015-01" db="EMBL/GenBank/DDBJ databases">
        <title>Comparative genomics of the lactic acid bacteria isolated from the honey bee gut.</title>
        <authorList>
            <person name="Ellegaard K.M."/>
            <person name="Tamarit D."/>
            <person name="Javelind E."/>
            <person name="Olofsson T."/>
            <person name="Andersson S.G."/>
            <person name="Vasquez A."/>
        </authorList>
    </citation>
    <scope>NUCLEOTIDE SEQUENCE [LARGE SCALE GENOMIC DNA]</scope>
    <source>
        <strain evidence="3 4">Hma2</strain>
    </source>
</reference>
<dbReference type="STRING" id="1218506.JF75_15340"/>
<evidence type="ECO:0000313" key="4">
    <source>
        <dbReference type="Proteomes" id="UP000033612"/>
    </source>
</evidence>
<dbReference type="Gene3D" id="2.30.30.100">
    <property type="match status" value="1"/>
</dbReference>
<dbReference type="SUPFAM" id="SSF55681">
    <property type="entry name" value="Class II aaRS and biotin synthetases"/>
    <property type="match status" value="1"/>
</dbReference>
<evidence type="ECO:0000259" key="2">
    <source>
        <dbReference type="Pfam" id="PF03099"/>
    </source>
</evidence>
<dbReference type="InterPro" id="IPR004408">
    <property type="entry name" value="Biotin_CoA_COase_ligase"/>
</dbReference>
<gene>
    <name evidence="3" type="ORF">JF75_15340</name>
</gene>
<evidence type="ECO:0000313" key="3">
    <source>
        <dbReference type="EMBL" id="KJY57330.1"/>
    </source>
</evidence>